<dbReference type="PROSITE" id="PS01188">
    <property type="entry name" value="ELO"/>
    <property type="match status" value="1"/>
</dbReference>
<evidence type="ECO:0000256" key="5">
    <source>
        <dbReference type="ARBA" id="ARBA00022692"/>
    </source>
</evidence>
<evidence type="ECO:0000256" key="6">
    <source>
        <dbReference type="ARBA" id="ARBA00022832"/>
    </source>
</evidence>
<feature type="transmembrane region" description="Helical" evidence="11">
    <location>
        <begin position="81"/>
        <end position="99"/>
    </location>
</feature>
<dbReference type="InterPro" id="IPR030457">
    <property type="entry name" value="ELO_CS"/>
</dbReference>
<evidence type="ECO:0000256" key="1">
    <source>
        <dbReference type="ARBA" id="ARBA00004141"/>
    </source>
</evidence>
<keyword evidence="4 11" id="KW-0808">Transferase</keyword>
<evidence type="ECO:0000256" key="9">
    <source>
        <dbReference type="ARBA" id="ARBA00023136"/>
    </source>
</evidence>
<sequence>MLDFSNFELYKNNSTDNGLHTTYQYKYALPFEKVEDPAQFTLFLQRNWHHSITVSVVYFSIIKLIQWLMKDREAFHLKKTLFCWNLALAIYSIIGLVRFSEDFFHSLYTFGFFKTLCYSCHPNDVAAFWSLIFAISKIVELGDTLFIVLRKKPLIFLHYYHHAVVLVYTTHSGAEHTAAGRWFIWMNFLAHSFMYTYYAIVASGHKPPRYVSVCVTTVQTTQMLVGVCLSILVFHYKTMDLPCQQSFENLYLAFIIYVTFAFLFIRFFVNAYIRSPRKQRVKHE</sequence>
<dbReference type="Pfam" id="PF01151">
    <property type="entry name" value="ELO"/>
    <property type="match status" value="1"/>
</dbReference>
<evidence type="ECO:0000256" key="8">
    <source>
        <dbReference type="ARBA" id="ARBA00023098"/>
    </source>
</evidence>
<evidence type="ECO:0000313" key="13">
    <source>
        <dbReference type="WBParaSite" id="PSAMB.scaffold1909size26767.g15469.t1"/>
    </source>
</evidence>
<feature type="transmembrane region" description="Helical" evidence="11">
    <location>
        <begin position="210"/>
        <end position="234"/>
    </location>
</feature>
<dbReference type="WBParaSite" id="PSAMB.scaffold1909size26767.g15469.t1">
    <property type="protein sequence ID" value="PSAMB.scaffold1909size26767.g15469.t1"/>
    <property type="gene ID" value="PSAMB.scaffold1909size26767.g15469"/>
</dbReference>
<keyword evidence="8 11" id="KW-0443">Lipid metabolism</keyword>
<keyword evidence="3 11" id="KW-0444">Lipid biosynthesis</keyword>
<dbReference type="AlphaFoldDB" id="A0A914VFA2"/>
<feature type="transmembrane region" description="Helical" evidence="11">
    <location>
        <begin position="48"/>
        <end position="69"/>
    </location>
</feature>
<keyword evidence="10 11" id="KW-0275">Fatty acid biosynthesis</keyword>
<feature type="transmembrane region" description="Helical" evidence="11">
    <location>
        <begin position="254"/>
        <end position="273"/>
    </location>
</feature>
<dbReference type="GO" id="GO:0042761">
    <property type="term" value="P:very long-chain fatty acid biosynthetic process"/>
    <property type="evidence" value="ECO:0007669"/>
    <property type="project" value="TreeGrafter"/>
</dbReference>
<comment type="similarity">
    <text evidence="11">Belongs to the ELO family.</text>
</comment>
<feature type="transmembrane region" description="Helical" evidence="11">
    <location>
        <begin position="126"/>
        <end position="149"/>
    </location>
</feature>
<reference evidence="13" key="1">
    <citation type="submission" date="2022-11" db="UniProtKB">
        <authorList>
            <consortium name="WormBaseParasite"/>
        </authorList>
    </citation>
    <scope>IDENTIFICATION</scope>
</reference>
<comment type="subcellular location">
    <subcellularLocation>
        <location evidence="1">Membrane</location>
        <topology evidence="1">Multi-pass membrane protein</topology>
    </subcellularLocation>
</comment>
<dbReference type="PANTHER" id="PTHR11157:SF156">
    <property type="entry name" value="FATTY ACID ELONGATION PROTEIN 4-RELATED"/>
    <property type="match status" value="1"/>
</dbReference>
<evidence type="ECO:0000256" key="7">
    <source>
        <dbReference type="ARBA" id="ARBA00022989"/>
    </source>
</evidence>
<dbReference type="GO" id="GO:0005789">
    <property type="term" value="C:endoplasmic reticulum membrane"/>
    <property type="evidence" value="ECO:0007669"/>
    <property type="project" value="TreeGrafter"/>
</dbReference>
<evidence type="ECO:0000256" key="11">
    <source>
        <dbReference type="RuleBase" id="RU361115"/>
    </source>
</evidence>
<comment type="catalytic activity">
    <reaction evidence="11">
        <text>a very-long-chain acyl-CoA + malonyl-CoA + H(+) = a very-long-chain 3-oxoacyl-CoA + CO2 + CoA</text>
        <dbReference type="Rhea" id="RHEA:32727"/>
        <dbReference type="ChEBI" id="CHEBI:15378"/>
        <dbReference type="ChEBI" id="CHEBI:16526"/>
        <dbReference type="ChEBI" id="CHEBI:57287"/>
        <dbReference type="ChEBI" id="CHEBI:57384"/>
        <dbReference type="ChEBI" id="CHEBI:90725"/>
        <dbReference type="ChEBI" id="CHEBI:90736"/>
        <dbReference type="EC" id="2.3.1.199"/>
    </reaction>
</comment>
<feature type="transmembrane region" description="Helical" evidence="11">
    <location>
        <begin position="156"/>
        <end position="174"/>
    </location>
</feature>
<evidence type="ECO:0000256" key="3">
    <source>
        <dbReference type="ARBA" id="ARBA00022516"/>
    </source>
</evidence>
<keyword evidence="5 11" id="KW-0812">Transmembrane</keyword>
<protein>
    <recommendedName>
        <fullName evidence="11">Elongation of very long chain fatty acids protein</fullName>
        <ecNumber evidence="11">2.3.1.199</ecNumber>
    </recommendedName>
    <alternativeName>
        <fullName evidence="11">Very-long-chain 3-oxoacyl-CoA synthase</fullName>
    </alternativeName>
</protein>
<dbReference type="GO" id="GO:0034625">
    <property type="term" value="P:fatty acid elongation, monounsaturated fatty acid"/>
    <property type="evidence" value="ECO:0007669"/>
    <property type="project" value="TreeGrafter"/>
</dbReference>
<dbReference type="GO" id="GO:0030148">
    <property type="term" value="P:sphingolipid biosynthetic process"/>
    <property type="evidence" value="ECO:0007669"/>
    <property type="project" value="TreeGrafter"/>
</dbReference>
<keyword evidence="12" id="KW-1185">Reference proteome</keyword>
<dbReference type="GO" id="GO:0034626">
    <property type="term" value="P:fatty acid elongation, polyunsaturated fatty acid"/>
    <property type="evidence" value="ECO:0007669"/>
    <property type="project" value="TreeGrafter"/>
</dbReference>
<dbReference type="GO" id="GO:0009922">
    <property type="term" value="F:fatty acid elongase activity"/>
    <property type="evidence" value="ECO:0007669"/>
    <property type="project" value="UniProtKB-EC"/>
</dbReference>
<dbReference type="PANTHER" id="PTHR11157">
    <property type="entry name" value="FATTY ACID ACYL TRANSFERASE-RELATED"/>
    <property type="match status" value="1"/>
</dbReference>
<dbReference type="EC" id="2.3.1.199" evidence="11"/>
<keyword evidence="9 11" id="KW-0472">Membrane</keyword>
<evidence type="ECO:0000256" key="10">
    <source>
        <dbReference type="ARBA" id="ARBA00023160"/>
    </source>
</evidence>
<dbReference type="InterPro" id="IPR002076">
    <property type="entry name" value="ELO_fam"/>
</dbReference>
<keyword evidence="7 11" id="KW-1133">Transmembrane helix</keyword>
<name>A0A914VFA2_9BILA</name>
<accession>A0A914VFA2</accession>
<feature type="transmembrane region" description="Helical" evidence="11">
    <location>
        <begin position="180"/>
        <end position="198"/>
    </location>
</feature>
<evidence type="ECO:0000313" key="12">
    <source>
        <dbReference type="Proteomes" id="UP000887566"/>
    </source>
</evidence>
<organism evidence="12 13">
    <name type="scientific">Plectus sambesii</name>
    <dbReference type="NCBI Taxonomy" id="2011161"/>
    <lineage>
        <taxon>Eukaryota</taxon>
        <taxon>Metazoa</taxon>
        <taxon>Ecdysozoa</taxon>
        <taxon>Nematoda</taxon>
        <taxon>Chromadorea</taxon>
        <taxon>Plectida</taxon>
        <taxon>Plectina</taxon>
        <taxon>Plectoidea</taxon>
        <taxon>Plectidae</taxon>
        <taxon>Plectus</taxon>
    </lineage>
</organism>
<keyword evidence="6 11" id="KW-0276">Fatty acid metabolism</keyword>
<comment type="pathway">
    <text evidence="2">Lipid metabolism; fatty acid biosynthesis.</text>
</comment>
<dbReference type="GO" id="GO:0019367">
    <property type="term" value="P:fatty acid elongation, saturated fatty acid"/>
    <property type="evidence" value="ECO:0007669"/>
    <property type="project" value="TreeGrafter"/>
</dbReference>
<dbReference type="Proteomes" id="UP000887566">
    <property type="component" value="Unplaced"/>
</dbReference>
<evidence type="ECO:0000256" key="2">
    <source>
        <dbReference type="ARBA" id="ARBA00005194"/>
    </source>
</evidence>
<evidence type="ECO:0000256" key="4">
    <source>
        <dbReference type="ARBA" id="ARBA00022679"/>
    </source>
</evidence>
<proteinExistence type="inferred from homology"/>